<accession>A0A0A9AZP3</accession>
<name>A0A0A9AZP3_ARUDO</name>
<reference evidence="1" key="1">
    <citation type="submission" date="2014-09" db="EMBL/GenBank/DDBJ databases">
        <authorList>
            <person name="Magalhaes I.L.F."/>
            <person name="Oliveira U."/>
            <person name="Santos F.R."/>
            <person name="Vidigal T.H.D.A."/>
            <person name="Brescovit A.D."/>
            <person name="Santos A.J."/>
        </authorList>
    </citation>
    <scope>NUCLEOTIDE SEQUENCE</scope>
    <source>
        <tissue evidence="1">Shoot tissue taken approximately 20 cm above the soil surface</tissue>
    </source>
</reference>
<dbReference type="PROSITE" id="PS51257">
    <property type="entry name" value="PROKAR_LIPOPROTEIN"/>
    <property type="match status" value="1"/>
</dbReference>
<organism evidence="1">
    <name type="scientific">Arundo donax</name>
    <name type="common">Giant reed</name>
    <name type="synonym">Donax arundinaceus</name>
    <dbReference type="NCBI Taxonomy" id="35708"/>
    <lineage>
        <taxon>Eukaryota</taxon>
        <taxon>Viridiplantae</taxon>
        <taxon>Streptophyta</taxon>
        <taxon>Embryophyta</taxon>
        <taxon>Tracheophyta</taxon>
        <taxon>Spermatophyta</taxon>
        <taxon>Magnoliopsida</taxon>
        <taxon>Liliopsida</taxon>
        <taxon>Poales</taxon>
        <taxon>Poaceae</taxon>
        <taxon>PACMAD clade</taxon>
        <taxon>Arundinoideae</taxon>
        <taxon>Arundineae</taxon>
        <taxon>Arundo</taxon>
    </lineage>
</organism>
<protein>
    <submittedName>
        <fullName evidence="1">Uncharacterized protein</fullName>
    </submittedName>
</protein>
<sequence length="75" mass="8672">MDRRSALLSSSAQSCPLLERISSIWMRNPSSTNYSRMFPKGKHMDLMGFQLRNQVDQSRRILLSNQKQSSRVLSL</sequence>
<dbReference type="EMBL" id="GBRH01240701">
    <property type="protein sequence ID" value="JAD57194.1"/>
    <property type="molecule type" value="Transcribed_RNA"/>
</dbReference>
<evidence type="ECO:0000313" key="1">
    <source>
        <dbReference type="EMBL" id="JAD57194.1"/>
    </source>
</evidence>
<proteinExistence type="predicted"/>
<dbReference type="AlphaFoldDB" id="A0A0A9AZP3"/>
<reference evidence="1" key="2">
    <citation type="journal article" date="2015" name="Data Brief">
        <title>Shoot transcriptome of the giant reed, Arundo donax.</title>
        <authorList>
            <person name="Barrero R.A."/>
            <person name="Guerrero F.D."/>
            <person name="Moolhuijzen P."/>
            <person name="Goolsby J.A."/>
            <person name="Tidwell J."/>
            <person name="Bellgard S.E."/>
            <person name="Bellgard M.I."/>
        </authorList>
    </citation>
    <scope>NUCLEOTIDE SEQUENCE</scope>
    <source>
        <tissue evidence="1">Shoot tissue taken approximately 20 cm above the soil surface</tissue>
    </source>
</reference>